<dbReference type="SUPFAM" id="SSF69118">
    <property type="entry name" value="AhpD-like"/>
    <property type="match status" value="1"/>
</dbReference>
<dbReference type="InterPro" id="IPR029032">
    <property type="entry name" value="AhpD-like"/>
</dbReference>
<gene>
    <name evidence="1" type="ORF">QO010_002946</name>
</gene>
<dbReference type="Gene3D" id="1.20.1290.10">
    <property type="entry name" value="AhpD-like"/>
    <property type="match status" value="1"/>
</dbReference>
<dbReference type="RefSeq" id="WP_307350332.1">
    <property type="nucleotide sequence ID" value="NZ_JAUSVS010000005.1"/>
</dbReference>
<evidence type="ECO:0008006" key="3">
    <source>
        <dbReference type="Google" id="ProtNLM"/>
    </source>
</evidence>
<protein>
    <recommendedName>
        <fullName evidence="3">Carboxymuconolactone decarboxylase-like domain-containing protein</fullName>
    </recommendedName>
</protein>
<dbReference type="Proteomes" id="UP001228905">
    <property type="component" value="Unassembled WGS sequence"/>
</dbReference>
<organism evidence="1 2">
    <name type="scientific">Caulobacter ginsengisoli</name>
    <dbReference type="NCBI Taxonomy" id="400775"/>
    <lineage>
        <taxon>Bacteria</taxon>
        <taxon>Pseudomonadati</taxon>
        <taxon>Pseudomonadota</taxon>
        <taxon>Alphaproteobacteria</taxon>
        <taxon>Caulobacterales</taxon>
        <taxon>Caulobacteraceae</taxon>
        <taxon>Caulobacter</taxon>
    </lineage>
</organism>
<reference evidence="1 2" key="1">
    <citation type="submission" date="2023-07" db="EMBL/GenBank/DDBJ databases">
        <title>Genomic Encyclopedia of Type Strains, Phase IV (KMG-IV): sequencing the most valuable type-strain genomes for metagenomic binning, comparative biology and taxonomic classification.</title>
        <authorList>
            <person name="Goeker M."/>
        </authorList>
    </citation>
    <scope>NUCLEOTIDE SEQUENCE [LARGE SCALE GENOMIC DNA]</scope>
    <source>
        <strain evidence="1 2">DSM 18695</strain>
    </source>
</reference>
<evidence type="ECO:0000313" key="2">
    <source>
        <dbReference type="Proteomes" id="UP001228905"/>
    </source>
</evidence>
<sequence>MLRAILKAAIGRFEKRYDYDVSYMRQLIDADPAAFQAFSAVQKLSSYRKGAPPAAIAAAGLIGTMAEDCGPCTQIGVKIAEEAGLPSRILKGILTGDEAAMGPDASLARRFALASLARDLEAADPLRDEVVRRWGEKGLAALALSMAAARVYPTVKYALGHGKACSKVRVADEDLVVTGGQLAA</sequence>
<name>A0ABU0IT26_9CAUL</name>
<comment type="caution">
    <text evidence="1">The sequence shown here is derived from an EMBL/GenBank/DDBJ whole genome shotgun (WGS) entry which is preliminary data.</text>
</comment>
<accession>A0ABU0IT26</accession>
<dbReference type="EMBL" id="JAUSVS010000005">
    <property type="protein sequence ID" value="MDQ0465162.1"/>
    <property type="molecule type" value="Genomic_DNA"/>
</dbReference>
<proteinExistence type="predicted"/>
<keyword evidence="2" id="KW-1185">Reference proteome</keyword>
<evidence type="ECO:0000313" key="1">
    <source>
        <dbReference type="EMBL" id="MDQ0465162.1"/>
    </source>
</evidence>